<keyword evidence="3" id="KW-1185">Reference proteome</keyword>
<evidence type="ECO:0000256" key="1">
    <source>
        <dbReference type="SAM" id="MobiDB-lite"/>
    </source>
</evidence>
<feature type="region of interest" description="Disordered" evidence="1">
    <location>
        <begin position="421"/>
        <end position="448"/>
    </location>
</feature>
<feature type="region of interest" description="Disordered" evidence="1">
    <location>
        <begin position="808"/>
        <end position="834"/>
    </location>
</feature>
<feature type="compositionally biased region" description="Low complexity" evidence="1">
    <location>
        <begin position="550"/>
        <end position="571"/>
    </location>
</feature>
<dbReference type="EMBL" id="JADWDJ010000018">
    <property type="protein sequence ID" value="KAG5266831.1"/>
    <property type="molecule type" value="Genomic_DNA"/>
</dbReference>
<gene>
    <name evidence="2" type="ORF">AALO_G00236710</name>
</gene>
<feature type="region of interest" description="Disordered" evidence="1">
    <location>
        <begin position="270"/>
        <end position="302"/>
    </location>
</feature>
<feature type="compositionally biased region" description="Basic and acidic residues" evidence="1">
    <location>
        <begin position="181"/>
        <end position="191"/>
    </location>
</feature>
<evidence type="ECO:0000313" key="3">
    <source>
        <dbReference type="Proteomes" id="UP000823561"/>
    </source>
</evidence>
<feature type="region of interest" description="Disordered" evidence="1">
    <location>
        <begin position="85"/>
        <end position="191"/>
    </location>
</feature>
<feature type="region of interest" description="Disordered" evidence="1">
    <location>
        <begin position="361"/>
        <end position="387"/>
    </location>
</feature>
<feature type="region of interest" description="Disordered" evidence="1">
    <location>
        <begin position="540"/>
        <end position="632"/>
    </location>
</feature>
<feature type="compositionally biased region" description="Pro residues" evidence="1">
    <location>
        <begin position="601"/>
        <end position="612"/>
    </location>
</feature>
<dbReference type="InterPro" id="IPR029331">
    <property type="entry name" value="MLIP"/>
</dbReference>
<accession>A0AAV6G2K7</accession>
<feature type="compositionally biased region" description="Polar residues" evidence="1">
    <location>
        <begin position="504"/>
        <end position="528"/>
    </location>
</feature>
<feature type="compositionally biased region" description="Low complexity" evidence="1">
    <location>
        <begin position="271"/>
        <end position="287"/>
    </location>
</feature>
<organism evidence="2 3">
    <name type="scientific">Alosa alosa</name>
    <name type="common">allis shad</name>
    <dbReference type="NCBI Taxonomy" id="278164"/>
    <lineage>
        <taxon>Eukaryota</taxon>
        <taxon>Metazoa</taxon>
        <taxon>Chordata</taxon>
        <taxon>Craniata</taxon>
        <taxon>Vertebrata</taxon>
        <taxon>Euteleostomi</taxon>
        <taxon>Actinopterygii</taxon>
        <taxon>Neopterygii</taxon>
        <taxon>Teleostei</taxon>
        <taxon>Clupei</taxon>
        <taxon>Clupeiformes</taxon>
        <taxon>Clupeoidei</taxon>
        <taxon>Clupeidae</taxon>
        <taxon>Alosa</taxon>
    </lineage>
</organism>
<comment type="caution">
    <text evidence="2">The sequence shown here is derived from an EMBL/GenBank/DDBJ whole genome shotgun (WGS) entry which is preliminary data.</text>
</comment>
<evidence type="ECO:0000313" key="2">
    <source>
        <dbReference type="EMBL" id="KAG5266831.1"/>
    </source>
</evidence>
<dbReference type="Proteomes" id="UP000823561">
    <property type="component" value="Chromosome 18"/>
</dbReference>
<feature type="region of interest" description="Disordered" evidence="1">
    <location>
        <begin position="718"/>
        <end position="744"/>
    </location>
</feature>
<proteinExistence type="predicted"/>
<feature type="compositionally biased region" description="Polar residues" evidence="1">
    <location>
        <begin position="136"/>
        <end position="146"/>
    </location>
</feature>
<name>A0AAV6G2K7_9TELE</name>
<dbReference type="AlphaFoldDB" id="A0AAV6G2K7"/>
<dbReference type="PANTHER" id="PTHR31514">
    <property type="entry name" value="MUSCULAR LMNA-INTERACTING PROTEIN MLIP"/>
    <property type="match status" value="1"/>
</dbReference>
<feature type="compositionally biased region" description="Polar residues" evidence="1">
    <location>
        <begin position="427"/>
        <end position="446"/>
    </location>
</feature>
<dbReference type="Pfam" id="PF15274">
    <property type="entry name" value="MLIP"/>
    <property type="match status" value="1"/>
</dbReference>
<protein>
    <recommendedName>
        <fullName evidence="4">Muscular LMNA-interacting protein</fullName>
    </recommendedName>
</protein>
<feature type="compositionally biased region" description="Low complexity" evidence="1">
    <location>
        <begin position="821"/>
        <end position="833"/>
    </location>
</feature>
<reference evidence="2" key="1">
    <citation type="submission" date="2020-10" db="EMBL/GenBank/DDBJ databases">
        <title>Chromosome-scale genome assembly of the Allis shad, Alosa alosa.</title>
        <authorList>
            <person name="Margot Z."/>
            <person name="Christophe K."/>
            <person name="Cabau C."/>
            <person name="Louis A."/>
            <person name="Berthelot C."/>
            <person name="Parey E."/>
            <person name="Roest Crollius H."/>
            <person name="Montfort J."/>
            <person name="Robinson-Rechavi M."/>
            <person name="Bucao C."/>
            <person name="Bouchez O."/>
            <person name="Gislard M."/>
            <person name="Lluch J."/>
            <person name="Milhes M."/>
            <person name="Lampietro C."/>
            <person name="Lopez Roques C."/>
            <person name="Donnadieu C."/>
            <person name="Braasch I."/>
            <person name="Desvignes T."/>
            <person name="Postlethwait J."/>
            <person name="Bobe J."/>
            <person name="Guiguen Y."/>
        </authorList>
    </citation>
    <scope>NUCLEOTIDE SEQUENCE</scope>
    <source>
        <strain evidence="2">M-15738</strain>
        <tissue evidence="2">Blood</tissue>
    </source>
</reference>
<feature type="compositionally biased region" description="Pro residues" evidence="1">
    <location>
        <begin position="114"/>
        <end position="128"/>
    </location>
</feature>
<sequence length="874" mass="93499">MDLEHINGSLNKASPVGQANLTPFTFVPILAKLPTKSRIILVGRKLLSAFHQNQSLEEPIKDTSYENTMDGGVYKAEFVYIGDSEENEPADSPRETTQAKKLKASSADLIAQTPPLPSPSPSPSPSTPVPALGQISICNSSDSSPASLRAAMETDPNKHEGFSFRPGRHSTSPGTSGRLYFNHEPESDRDEFLSPATSVDLLPSLVSSSRESILSEGWDRDRSCLASPALSSLSRAWSPCSSVRSGAFSPAVVRLTRHSLAPGASLVRMTPGGSASCSSSRAASRGPSPCPSVSPHVRHRPPPTQLSLLTAILRKGRLPVLSAATERPYSPCWPISPVHMSSCPACRAAARVGPVVGGGVGPQDSEAHTPKQHSLCHRETSDPKSLNSVGEPQFISPSDGVFGSQKSIFRSEPLKSYVSSWGAEASRLSSPATRTNMSDKSASNTPRRVLKPVNAEIHVSPAPSPQLYTSFSRLSNSPKPSYASCCASEGPGVTSPPCHRGTACSAQSENSRPASGSENDGNATRLSSDKLSPAAIHAHRLSPLPRIPQLSSPRRTPTPTLTPTPTSTSLSHAPYRSAATPDRFTLSPSPLTLSRDLSPSPSFPPSSTPSPTPKGRVSVSADREDKKSQPCKIKSSYKALAAIPTNTLLLEQQAIDNEVEKKENSLDPSETFSMEEARAEMCSPAQLRAQSEELYAVIDEVLEESPIPFRRPLLSPSPTTRWEETDSVKRYTPRSSPRTVGRETKYANYHLQSPGLGEQHVTKPGVIRPTSVTSRLPTDNEEEEYIPNPFKTYQDGHLKNNPNKYACLLQGEPEADGGRPSSSQSSAKKSISSGGMTFGLLPPSLWLATTGDSQTGPSALTTTLAKMEVHETDI</sequence>
<dbReference type="PANTHER" id="PTHR31514:SF1">
    <property type="entry name" value="MUSCULAR LMNA-INTERACTING PROTEIN"/>
    <property type="match status" value="1"/>
</dbReference>
<feature type="region of interest" description="Disordered" evidence="1">
    <location>
        <begin position="481"/>
        <end position="528"/>
    </location>
</feature>
<feature type="compositionally biased region" description="Polar residues" evidence="1">
    <location>
        <begin position="586"/>
        <end position="597"/>
    </location>
</feature>
<evidence type="ECO:0008006" key="4">
    <source>
        <dbReference type="Google" id="ProtNLM"/>
    </source>
</evidence>